<accession>A0A9Q1GPK9</accession>
<dbReference type="EMBL" id="JAKOGI010002082">
    <property type="protein sequence ID" value="KAJ8423001.1"/>
    <property type="molecule type" value="Genomic_DNA"/>
</dbReference>
<evidence type="ECO:0000256" key="3">
    <source>
        <dbReference type="ARBA" id="ARBA00007808"/>
    </source>
</evidence>
<gene>
    <name evidence="11" type="ORF">Cgig2_020924</name>
</gene>
<feature type="transmembrane region" description="Helical" evidence="10">
    <location>
        <begin position="154"/>
        <end position="175"/>
    </location>
</feature>
<dbReference type="Pfam" id="PF03595">
    <property type="entry name" value="SLAC1"/>
    <property type="match status" value="1"/>
</dbReference>
<dbReference type="GO" id="GO:0008308">
    <property type="term" value="F:voltage-gated monoatomic anion channel activity"/>
    <property type="evidence" value="ECO:0007669"/>
    <property type="project" value="InterPro"/>
</dbReference>
<organism evidence="11 12">
    <name type="scientific">Carnegiea gigantea</name>
    <dbReference type="NCBI Taxonomy" id="171969"/>
    <lineage>
        <taxon>Eukaryota</taxon>
        <taxon>Viridiplantae</taxon>
        <taxon>Streptophyta</taxon>
        <taxon>Embryophyta</taxon>
        <taxon>Tracheophyta</taxon>
        <taxon>Spermatophyta</taxon>
        <taxon>Magnoliopsida</taxon>
        <taxon>eudicotyledons</taxon>
        <taxon>Gunneridae</taxon>
        <taxon>Pentapetalae</taxon>
        <taxon>Caryophyllales</taxon>
        <taxon>Cactineae</taxon>
        <taxon>Cactaceae</taxon>
        <taxon>Cactoideae</taxon>
        <taxon>Echinocereeae</taxon>
        <taxon>Carnegiea</taxon>
    </lineage>
</organism>
<evidence type="ECO:0000256" key="2">
    <source>
        <dbReference type="ARBA" id="ARBA00004236"/>
    </source>
</evidence>
<evidence type="ECO:0000256" key="8">
    <source>
        <dbReference type="ARBA" id="ARBA00023065"/>
    </source>
</evidence>
<feature type="transmembrane region" description="Helical" evidence="10">
    <location>
        <begin position="273"/>
        <end position="296"/>
    </location>
</feature>
<keyword evidence="7 10" id="KW-1133">Transmembrane helix</keyword>
<dbReference type="GO" id="GO:0005886">
    <property type="term" value="C:plasma membrane"/>
    <property type="evidence" value="ECO:0007669"/>
    <property type="project" value="UniProtKB-SubCell"/>
</dbReference>
<dbReference type="OrthoDB" id="1867618at2759"/>
<dbReference type="PANTHER" id="PTHR31269:SF22">
    <property type="entry name" value="OS01G0247700 PROTEIN"/>
    <property type="match status" value="1"/>
</dbReference>
<proteinExistence type="inferred from homology"/>
<feature type="transmembrane region" description="Helical" evidence="10">
    <location>
        <begin position="249"/>
        <end position="267"/>
    </location>
</feature>
<keyword evidence="9 10" id="KW-0472">Membrane</keyword>
<protein>
    <submittedName>
        <fullName evidence="11">Uncharacterized protein</fullName>
    </submittedName>
</protein>
<feature type="transmembrane region" description="Helical" evidence="10">
    <location>
        <begin position="130"/>
        <end position="148"/>
    </location>
</feature>
<feature type="transmembrane region" description="Helical" evidence="10">
    <location>
        <begin position="187"/>
        <end position="207"/>
    </location>
</feature>
<evidence type="ECO:0000313" key="11">
    <source>
        <dbReference type="EMBL" id="KAJ8423001.1"/>
    </source>
</evidence>
<keyword evidence="4" id="KW-0813">Transport</keyword>
<keyword evidence="6 10" id="KW-0812">Transmembrane</keyword>
<dbReference type="GO" id="GO:0006873">
    <property type="term" value="P:intracellular monoatomic ion homeostasis"/>
    <property type="evidence" value="ECO:0007669"/>
    <property type="project" value="InterPro"/>
</dbReference>
<keyword evidence="5" id="KW-1003">Cell membrane</keyword>
<feature type="transmembrane region" description="Helical" evidence="10">
    <location>
        <begin position="93"/>
        <end position="118"/>
    </location>
</feature>
<evidence type="ECO:0000256" key="5">
    <source>
        <dbReference type="ARBA" id="ARBA00022475"/>
    </source>
</evidence>
<feature type="transmembrane region" description="Helical" evidence="10">
    <location>
        <begin position="219"/>
        <end position="237"/>
    </location>
</feature>
<reference evidence="11" key="1">
    <citation type="submission" date="2022-04" db="EMBL/GenBank/DDBJ databases">
        <title>Carnegiea gigantea Genome sequencing and assembly v2.</title>
        <authorList>
            <person name="Copetti D."/>
            <person name="Sanderson M.J."/>
            <person name="Burquez A."/>
            <person name="Wojciechowski M.F."/>
        </authorList>
    </citation>
    <scope>NUCLEOTIDE SEQUENCE</scope>
    <source>
        <strain evidence="11">SGP5-SGP5p</strain>
        <tissue evidence="11">Aerial part</tissue>
    </source>
</reference>
<evidence type="ECO:0000256" key="1">
    <source>
        <dbReference type="ARBA" id="ARBA00004127"/>
    </source>
</evidence>
<dbReference type="InterPro" id="IPR030183">
    <property type="entry name" value="SLAC/SLAH"/>
</dbReference>
<keyword evidence="12" id="KW-1185">Reference proteome</keyword>
<comment type="subcellular location">
    <subcellularLocation>
        <location evidence="2">Cell membrane</location>
    </subcellularLocation>
    <subcellularLocation>
        <location evidence="1">Endomembrane system</location>
        <topology evidence="1">Multi-pass membrane protein</topology>
    </subcellularLocation>
</comment>
<name>A0A9Q1GPK9_9CARY</name>
<evidence type="ECO:0000256" key="7">
    <source>
        <dbReference type="ARBA" id="ARBA00022989"/>
    </source>
</evidence>
<dbReference type="InterPro" id="IPR004695">
    <property type="entry name" value="SLAC1/Mae1/Ssu1/TehA"/>
</dbReference>
<dbReference type="InterPro" id="IPR038665">
    <property type="entry name" value="Voltage-dep_anion_channel_sf"/>
</dbReference>
<dbReference type="AlphaFoldDB" id="A0A9Q1GPK9"/>
<evidence type="ECO:0000256" key="9">
    <source>
        <dbReference type="ARBA" id="ARBA00023136"/>
    </source>
</evidence>
<dbReference type="PANTHER" id="PTHR31269">
    <property type="entry name" value="S-TYPE ANION CHANNEL SLAH3"/>
    <property type="match status" value="1"/>
</dbReference>
<dbReference type="Proteomes" id="UP001153076">
    <property type="component" value="Unassembled WGS sequence"/>
</dbReference>
<evidence type="ECO:0000256" key="6">
    <source>
        <dbReference type="ARBA" id="ARBA00022692"/>
    </source>
</evidence>
<evidence type="ECO:0000256" key="10">
    <source>
        <dbReference type="SAM" id="Phobius"/>
    </source>
</evidence>
<evidence type="ECO:0000313" key="12">
    <source>
        <dbReference type="Proteomes" id="UP001153076"/>
    </source>
</evidence>
<sequence>MSGEELHQHPIQLIIDSSTTCNTATTPSAPRMNRNGSFSSSTKSLSSILARLHAGYFRISLSLGGQALLWKILSQAYDQNRREGHESIPLLNVPSFGAFLLWSLAVSVLVSLSFLYVLRCFFHFHLVKVEFLHHISVLGNLVGARAAAQMGWQENAVCLFSLGMAHYLVLFVTLYQRLSGGDRLPAMLRPVFFLFFAVPSMASLAWSSISGSYDTGSKMLFFLSLFLFASLACRPILFKKSMRKFNVAWWAYSFPLTMLALASAEYTEEVKDRIAAALMLILSGLSLVVFIGLLLLTVLNAAKLLCENDPVLSFAKDPTA</sequence>
<comment type="similarity">
    <text evidence="3">Belongs to the SLAC1 S-type anion channel family.</text>
</comment>
<evidence type="ECO:0000256" key="4">
    <source>
        <dbReference type="ARBA" id="ARBA00022448"/>
    </source>
</evidence>
<dbReference type="GO" id="GO:0012505">
    <property type="term" value="C:endomembrane system"/>
    <property type="evidence" value="ECO:0007669"/>
    <property type="project" value="UniProtKB-SubCell"/>
</dbReference>
<dbReference type="Gene3D" id="1.50.10.150">
    <property type="entry name" value="Voltage-dependent anion channel"/>
    <property type="match status" value="2"/>
</dbReference>
<keyword evidence="8" id="KW-0406">Ion transport</keyword>
<comment type="caution">
    <text evidence="11">The sequence shown here is derived from an EMBL/GenBank/DDBJ whole genome shotgun (WGS) entry which is preliminary data.</text>
</comment>